<keyword evidence="4" id="KW-0663">Pyridoxal phosphate</keyword>
<comment type="caution">
    <text evidence="9">The sequence shown here is derived from an EMBL/GenBank/DDBJ whole genome shotgun (WGS) entry which is preliminary data.</text>
</comment>
<dbReference type="InterPro" id="IPR004839">
    <property type="entry name" value="Aminotransferase_I/II_large"/>
</dbReference>
<organism evidence="9 10">
    <name type="scientific">Brevibacillus fluminis</name>
    <dbReference type="NCBI Taxonomy" id="511487"/>
    <lineage>
        <taxon>Bacteria</taxon>
        <taxon>Bacillati</taxon>
        <taxon>Bacillota</taxon>
        <taxon>Bacilli</taxon>
        <taxon>Bacillales</taxon>
        <taxon>Paenibacillaceae</taxon>
        <taxon>Brevibacillus</taxon>
    </lineage>
</organism>
<gene>
    <name evidence="9" type="ORF">EDM56_17855</name>
</gene>
<dbReference type="SMART" id="SM00345">
    <property type="entry name" value="HTH_GNTR"/>
    <property type="match status" value="1"/>
</dbReference>
<dbReference type="OrthoDB" id="9808770at2"/>
<keyword evidence="10" id="KW-1185">Reference proteome</keyword>
<feature type="domain" description="HTH gntR-type" evidence="8">
    <location>
        <begin position="13"/>
        <end position="81"/>
    </location>
</feature>
<evidence type="ECO:0000256" key="2">
    <source>
        <dbReference type="ARBA" id="ARBA00005384"/>
    </source>
</evidence>
<keyword evidence="3 9" id="KW-0032">Aminotransferase</keyword>
<protein>
    <submittedName>
        <fullName evidence="9">PLP-dependent aminotransferase family protein</fullName>
    </submittedName>
</protein>
<reference evidence="9 10" key="1">
    <citation type="submission" date="2018-10" db="EMBL/GenBank/DDBJ databases">
        <title>Phylogenomics of Brevibacillus.</title>
        <authorList>
            <person name="Dunlap C."/>
        </authorList>
    </citation>
    <scope>NUCLEOTIDE SEQUENCE [LARGE SCALE GENOMIC DNA]</scope>
    <source>
        <strain evidence="9 10">JCM 15716</strain>
    </source>
</reference>
<sequence length="470" mass="54067">MDFSPLLDEKLDEAMYMQLYRYFKEEIQSARIPAATRLPSIRQLSIHLQVSKTTVLMAYQQLLAEGYIESRERSGYYVVQLEADSLATSDSAEKQKDSQQEQEGNRILYDFFMSGIDLDHFPFDVWRKCYQQSMQLEEKDLLFYGDNQGETGLREAICQYLYQSRGVNCTAEQIVIGPSTYALVQSLCQLLELERKDVAVEDPCYPRVRDVFNRLGFQLVPIPLESDGISLERLQESNAEVVYITPSHQYPLGMVMPVAKRLKLLTWAAERDALVIEDDYDGEFRYRGKPIPSLQGLDRNGNVIYVGTFSKSLMPAIRISYMVVPQRLLGRYRSGLITYDQTASRLHQRALELFMQSGEWERHIRRMRTLYHKKHAAMLQAIKTHMGERVSITGQDAGLHLVLEVKSKESTDTLVNVAEAHGVKVYSTEPMWHERKEGMRPLLLLGFGGLPLAHIEPGIELLNRAWTPYY</sequence>
<accession>A0A3M8DEV7</accession>
<evidence type="ECO:0000256" key="5">
    <source>
        <dbReference type="ARBA" id="ARBA00023015"/>
    </source>
</evidence>
<comment type="cofactor">
    <cofactor evidence="1">
        <name>pyridoxal 5'-phosphate</name>
        <dbReference type="ChEBI" id="CHEBI:597326"/>
    </cofactor>
</comment>
<evidence type="ECO:0000256" key="6">
    <source>
        <dbReference type="ARBA" id="ARBA00023125"/>
    </source>
</evidence>
<dbReference type="AlphaFoldDB" id="A0A3M8DEV7"/>
<dbReference type="RefSeq" id="WP_122919277.1">
    <property type="nucleotide sequence ID" value="NZ_RHHQ01000013.1"/>
</dbReference>
<evidence type="ECO:0000256" key="4">
    <source>
        <dbReference type="ARBA" id="ARBA00022898"/>
    </source>
</evidence>
<name>A0A3M8DEV7_9BACL</name>
<dbReference type="InterPro" id="IPR051446">
    <property type="entry name" value="HTH_trans_reg/aminotransferase"/>
</dbReference>
<evidence type="ECO:0000259" key="8">
    <source>
        <dbReference type="PROSITE" id="PS50949"/>
    </source>
</evidence>
<dbReference type="GO" id="GO:0003700">
    <property type="term" value="F:DNA-binding transcription factor activity"/>
    <property type="evidence" value="ECO:0007669"/>
    <property type="project" value="InterPro"/>
</dbReference>
<dbReference type="PROSITE" id="PS50949">
    <property type="entry name" value="HTH_GNTR"/>
    <property type="match status" value="1"/>
</dbReference>
<dbReference type="SUPFAM" id="SSF46785">
    <property type="entry name" value="Winged helix' DNA-binding domain"/>
    <property type="match status" value="1"/>
</dbReference>
<dbReference type="GO" id="GO:0030170">
    <property type="term" value="F:pyridoxal phosphate binding"/>
    <property type="evidence" value="ECO:0007669"/>
    <property type="project" value="InterPro"/>
</dbReference>
<dbReference type="EMBL" id="RHHQ01000013">
    <property type="protein sequence ID" value="RNB85865.1"/>
    <property type="molecule type" value="Genomic_DNA"/>
</dbReference>
<dbReference type="Pfam" id="PF00155">
    <property type="entry name" value="Aminotran_1_2"/>
    <property type="match status" value="1"/>
</dbReference>
<keyword evidence="9" id="KW-0808">Transferase</keyword>
<comment type="similarity">
    <text evidence="2">In the C-terminal section; belongs to the class-I pyridoxal-phosphate-dependent aminotransferase family.</text>
</comment>
<dbReference type="SUPFAM" id="SSF53383">
    <property type="entry name" value="PLP-dependent transferases"/>
    <property type="match status" value="1"/>
</dbReference>
<dbReference type="CDD" id="cd07377">
    <property type="entry name" value="WHTH_GntR"/>
    <property type="match status" value="1"/>
</dbReference>
<evidence type="ECO:0000256" key="7">
    <source>
        <dbReference type="ARBA" id="ARBA00023163"/>
    </source>
</evidence>
<dbReference type="Pfam" id="PF00392">
    <property type="entry name" value="GntR"/>
    <property type="match status" value="1"/>
</dbReference>
<dbReference type="PANTHER" id="PTHR46577:SF1">
    <property type="entry name" value="HTH-TYPE TRANSCRIPTIONAL REGULATORY PROTEIN GABR"/>
    <property type="match status" value="1"/>
</dbReference>
<dbReference type="GO" id="GO:0003677">
    <property type="term" value="F:DNA binding"/>
    <property type="evidence" value="ECO:0007669"/>
    <property type="project" value="UniProtKB-KW"/>
</dbReference>
<dbReference type="PANTHER" id="PTHR46577">
    <property type="entry name" value="HTH-TYPE TRANSCRIPTIONAL REGULATORY PROTEIN GABR"/>
    <property type="match status" value="1"/>
</dbReference>
<keyword evidence="5" id="KW-0805">Transcription regulation</keyword>
<evidence type="ECO:0000313" key="9">
    <source>
        <dbReference type="EMBL" id="RNB85865.1"/>
    </source>
</evidence>
<dbReference type="CDD" id="cd00609">
    <property type="entry name" value="AAT_like"/>
    <property type="match status" value="1"/>
</dbReference>
<keyword evidence="6" id="KW-0238">DNA-binding</keyword>
<evidence type="ECO:0000256" key="1">
    <source>
        <dbReference type="ARBA" id="ARBA00001933"/>
    </source>
</evidence>
<dbReference type="InterPro" id="IPR000524">
    <property type="entry name" value="Tscrpt_reg_HTH_GntR"/>
</dbReference>
<keyword evidence="7" id="KW-0804">Transcription</keyword>
<dbReference type="InterPro" id="IPR036390">
    <property type="entry name" value="WH_DNA-bd_sf"/>
</dbReference>
<dbReference type="Gene3D" id="3.40.640.10">
    <property type="entry name" value="Type I PLP-dependent aspartate aminotransferase-like (Major domain)"/>
    <property type="match status" value="1"/>
</dbReference>
<dbReference type="InterPro" id="IPR036388">
    <property type="entry name" value="WH-like_DNA-bd_sf"/>
</dbReference>
<proteinExistence type="inferred from homology"/>
<dbReference type="Proteomes" id="UP000271031">
    <property type="component" value="Unassembled WGS sequence"/>
</dbReference>
<dbReference type="GO" id="GO:0008483">
    <property type="term" value="F:transaminase activity"/>
    <property type="evidence" value="ECO:0007669"/>
    <property type="project" value="UniProtKB-KW"/>
</dbReference>
<evidence type="ECO:0000313" key="10">
    <source>
        <dbReference type="Proteomes" id="UP000271031"/>
    </source>
</evidence>
<dbReference type="InterPro" id="IPR015421">
    <property type="entry name" value="PyrdxlP-dep_Trfase_major"/>
</dbReference>
<dbReference type="InterPro" id="IPR015424">
    <property type="entry name" value="PyrdxlP-dep_Trfase"/>
</dbReference>
<dbReference type="Gene3D" id="1.10.10.10">
    <property type="entry name" value="Winged helix-like DNA-binding domain superfamily/Winged helix DNA-binding domain"/>
    <property type="match status" value="1"/>
</dbReference>
<evidence type="ECO:0000256" key="3">
    <source>
        <dbReference type="ARBA" id="ARBA00022576"/>
    </source>
</evidence>